<gene>
    <name evidence="12" type="ORF">HK099_006689</name>
</gene>
<reference evidence="12" key="1">
    <citation type="submission" date="2020-05" db="EMBL/GenBank/DDBJ databases">
        <title>Phylogenomic resolution of chytrid fungi.</title>
        <authorList>
            <person name="Stajich J.E."/>
            <person name="Amses K."/>
            <person name="Simmons R."/>
            <person name="Seto K."/>
            <person name="Myers J."/>
            <person name="Bonds A."/>
            <person name="Quandt C.A."/>
            <person name="Barry K."/>
            <person name="Liu P."/>
            <person name="Grigoriev I."/>
            <person name="Longcore J.E."/>
            <person name="James T.Y."/>
        </authorList>
    </citation>
    <scope>NUCLEOTIDE SEQUENCE</scope>
    <source>
        <strain evidence="12">JEL0476</strain>
    </source>
</reference>
<keyword evidence="7" id="KW-0804">Transcription</keyword>
<keyword evidence="4 9" id="KW-0863">Zinc-finger</keyword>
<dbReference type="GO" id="GO:0005634">
    <property type="term" value="C:nucleus"/>
    <property type="evidence" value="ECO:0007669"/>
    <property type="project" value="UniProtKB-SubCell"/>
</dbReference>
<proteinExistence type="predicted"/>
<dbReference type="InterPro" id="IPR036236">
    <property type="entry name" value="Znf_C2H2_sf"/>
</dbReference>
<evidence type="ECO:0000256" key="2">
    <source>
        <dbReference type="ARBA" id="ARBA00022723"/>
    </source>
</evidence>
<comment type="caution">
    <text evidence="12">The sequence shown here is derived from an EMBL/GenBank/DDBJ whole genome shotgun (WGS) entry which is preliminary data.</text>
</comment>
<keyword evidence="5" id="KW-0862">Zinc</keyword>
<dbReference type="PROSITE" id="PS00028">
    <property type="entry name" value="ZINC_FINGER_C2H2_1"/>
    <property type="match status" value="1"/>
</dbReference>
<evidence type="ECO:0000256" key="7">
    <source>
        <dbReference type="ARBA" id="ARBA00023163"/>
    </source>
</evidence>
<dbReference type="PROSITE" id="PS50157">
    <property type="entry name" value="ZINC_FINGER_C2H2_2"/>
    <property type="match status" value="2"/>
</dbReference>
<dbReference type="InterPro" id="IPR013087">
    <property type="entry name" value="Znf_C2H2_type"/>
</dbReference>
<keyword evidence="13" id="KW-1185">Reference proteome</keyword>
<accession>A0AAD5TY03</accession>
<dbReference type="GO" id="GO:0010468">
    <property type="term" value="P:regulation of gene expression"/>
    <property type="evidence" value="ECO:0007669"/>
    <property type="project" value="TreeGrafter"/>
</dbReference>
<dbReference type="GO" id="GO:0008270">
    <property type="term" value="F:zinc ion binding"/>
    <property type="evidence" value="ECO:0007669"/>
    <property type="project" value="UniProtKB-KW"/>
</dbReference>
<keyword evidence="2" id="KW-0479">Metal-binding</keyword>
<feature type="domain" description="C2H2-type" evidence="11">
    <location>
        <begin position="232"/>
        <end position="263"/>
    </location>
</feature>
<dbReference type="PANTHER" id="PTHR16515">
    <property type="entry name" value="PR DOMAIN ZINC FINGER PROTEIN"/>
    <property type="match status" value="1"/>
</dbReference>
<dbReference type="Gene3D" id="3.30.160.60">
    <property type="entry name" value="Classic Zinc Finger"/>
    <property type="match status" value="2"/>
</dbReference>
<dbReference type="EMBL" id="JADGJW010000596">
    <property type="protein sequence ID" value="KAJ3214736.1"/>
    <property type="molecule type" value="Genomic_DNA"/>
</dbReference>
<evidence type="ECO:0000256" key="6">
    <source>
        <dbReference type="ARBA" id="ARBA00023015"/>
    </source>
</evidence>
<sequence length="270" mass="30862">MEALNHLNNLNTIDNSNLFQSPSYSNNDKHILNSNYNQHTSIHNQHTNYNQQLSFYNQISLSNNSFSNSSFSSPPEPRPLSPALSDYTESVLSSPDLSMSLDLFSSSRYPSNLKAVNQFQDDVLSFLDSDSKLYQSLPKFSAPVQVHYMTSEQLMKSFLDFSDTTDDETNCIQMETVTSLQKDTNTTNIETSIEALLNENSESLECTFCKKTFGRKHDLKRHQRNHLNIKPFKCEGCDKTFSRSDALALHINPFGKFHERNESLKCTREI</sequence>
<keyword evidence="3" id="KW-0677">Repeat</keyword>
<protein>
    <recommendedName>
        <fullName evidence="11">C2H2-type domain-containing protein</fullName>
    </recommendedName>
</protein>
<name>A0AAD5TY03_9FUNG</name>
<evidence type="ECO:0000256" key="4">
    <source>
        <dbReference type="ARBA" id="ARBA00022771"/>
    </source>
</evidence>
<evidence type="ECO:0000256" key="9">
    <source>
        <dbReference type="PROSITE-ProRule" id="PRU00042"/>
    </source>
</evidence>
<dbReference type="Pfam" id="PF00096">
    <property type="entry name" value="zf-C2H2"/>
    <property type="match status" value="2"/>
</dbReference>
<dbReference type="SMART" id="SM00355">
    <property type="entry name" value="ZnF_C2H2"/>
    <property type="match status" value="2"/>
</dbReference>
<dbReference type="PANTHER" id="PTHR16515:SF49">
    <property type="entry name" value="GASTRULA ZINC FINGER PROTEIN XLCGF49.1-LIKE-RELATED"/>
    <property type="match status" value="1"/>
</dbReference>
<dbReference type="SUPFAM" id="SSF57667">
    <property type="entry name" value="beta-beta-alpha zinc fingers"/>
    <property type="match status" value="1"/>
</dbReference>
<comment type="subcellular location">
    <subcellularLocation>
        <location evidence="1">Nucleus</location>
    </subcellularLocation>
</comment>
<keyword evidence="8" id="KW-0539">Nucleus</keyword>
<evidence type="ECO:0000256" key="8">
    <source>
        <dbReference type="ARBA" id="ARBA00023242"/>
    </source>
</evidence>
<evidence type="ECO:0000256" key="1">
    <source>
        <dbReference type="ARBA" id="ARBA00004123"/>
    </source>
</evidence>
<evidence type="ECO:0000256" key="10">
    <source>
        <dbReference type="SAM" id="MobiDB-lite"/>
    </source>
</evidence>
<organism evidence="12 13">
    <name type="scientific">Clydaea vesicula</name>
    <dbReference type="NCBI Taxonomy" id="447962"/>
    <lineage>
        <taxon>Eukaryota</taxon>
        <taxon>Fungi</taxon>
        <taxon>Fungi incertae sedis</taxon>
        <taxon>Chytridiomycota</taxon>
        <taxon>Chytridiomycota incertae sedis</taxon>
        <taxon>Chytridiomycetes</taxon>
        <taxon>Lobulomycetales</taxon>
        <taxon>Lobulomycetaceae</taxon>
        <taxon>Clydaea</taxon>
    </lineage>
</organism>
<evidence type="ECO:0000313" key="13">
    <source>
        <dbReference type="Proteomes" id="UP001211065"/>
    </source>
</evidence>
<evidence type="ECO:0000256" key="5">
    <source>
        <dbReference type="ARBA" id="ARBA00022833"/>
    </source>
</evidence>
<feature type="region of interest" description="Disordered" evidence="10">
    <location>
        <begin position="67"/>
        <end position="87"/>
    </location>
</feature>
<evidence type="ECO:0000256" key="3">
    <source>
        <dbReference type="ARBA" id="ARBA00022737"/>
    </source>
</evidence>
<dbReference type="InterPro" id="IPR050331">
    <property type="entry name" value="Zinc_finger"/>
</dbReference>
<evidence type="ECO:0000313" key="12">
    <source>
        <dbReference type="EMBL" id="KAJ3214736.1"/>
    </source>
</evidence>
<dbReference type="AlphaFoldDB" id="A0AAD5TY03"/>
<dbReference type="Proteomes" id="UP001211065">
    <property type="component" value="Unassembled WGS sequence"/>
</dbReference>
<keyword evidence="6" id="KW-0805">Transcription regulation</keyword>
<dbReference type="FunFam" id="3.30.160.60:FF:000032">
    <property type="entry name" value="Krueppel-like factor 4"/>
    <property type="match status" value="1"/>
</dbReference>
<evidence type="ECO:0000259" key="11">
    <source>
        <dbReference type="PROSITE" id="PS50157"/>
    </source>
</evidence>
<feature type="domain" description="C2H2-type" evidence="11">
    <location>
        <begin position="204"/>
        <end position="231"/>
    </location>
</feature>